<dbReference type="EMBL" id="BK015786">
    <property type="protein sequence ID" value="DAE24848.1"/>
    <property type="molecule type" value="Genomic_DNA"/>
</dbReference>
<dbReference type="Pfam" id="PF03175">
    <property type="entry name" value="DNA_pol_B_2"/>
    <property type="match status" value="2"/>
</dbReference>
<dbReference type="InterPro" id="IPR012337">
    <property type="entry name" value="RNaseH-like_sf"/>
</dbReference>
<keyword evidence="4" id="KW-0548">Nucleotidyltransferase</keyword>
<dbReference type="InterPro" id="IPR006172">
    <property type="entry name" value="DNA-dir_DNA_pol_B"/>
</dbReference>
<comment type="similarity">
    <text evidence="1">Belongs to the DNA polymerase type-B family.</text>
</comment>
<keyword evidence="10" id="KW-1194">Viral DNA replication</keyword>
<dbReference type="GO" id="GO:0003677">
    <property type="term" value="F:DNA binding"/>
    <property type="evidence" value="ECO:0007669"/>
    <property type="project" value="UniProtKB-KW"/>
</dbReference>
<evidence type="ECO:0000256" key="9">
    <source>
        <dbReference type="ARBA" id="ARBA00022932"/>
    </source>
</evidence>
<evidence type="ECO:0000256" key="4">
    <source>
        <dbReference type="ARBA" id="ARBA00022695"/>
    </source>
</evidence>
<evidence type="ECO:0000256" key="7">
    <source>
        <dbReference type="ARBA" id="ARBA00022801"/>
    </source>
</evidence>
<evidence type="ECO:0000256" key="3">
    <source>
        <dbReference type="ARBA" id="ARBA00022679"/>
    </source>
</evidence>
<dbReference type="Gene3D" id="4.10.80.20">
    <property type="entry name" value="DNA polymerase, domain 5"/>
    <property type="match status" value="1"/>
</dbReference>
<keyword evidence="5" id="KW-0235">DNA replication</keyword>
<reference evidence="14" key="1">
    <citation type="journal article" date="2021" name="Proc. Natl. Acad. Sci. U.S.A.">
        <title>A Catalog of Tens of Thousands of Viruses from Human Metagenomes Reveals Hidden Associations with Chronic Diseases.</title>
        <authorList>
            <person name="Tisza M.J."/>
            <person name="Buck C.B."/>
        </authorList>
    </citation>
    <scope>NUCLEOTIDE SEQUENCE</scope>
    <source>
        <strain evidence="14">CtyhE26</strain>
    </source>
</reference>
<keyword evidence="7" id="KW-0378">Hydrolase</keyword>
<dbReference type="PROSITE" id="PS00116">
    <property type="entry name" value="DNA_POLYMERASE_B"/>
    <property type="match status" value="1"/>
</dbReference>
<dbReference type="Gene3D" id="1.10.287.690">
    <property type="entry name" value="Helix hairpin bin"/>
    <property type="match status" value="1"/>
</dbReference>
<name>A0A8S5R0H3_9CAUD</name>
<organism evidence="14">
    <name type="scientific">Podoviridae sp. ctyhE26</name>
    <dbReference type="NCBI Taxonomy" id="2826594"/>
    <lineage>
        <taxon>Viruses</taxon>
        <taxon>Duplodnaviria</taxon>
        <taxon>Heunggongvirae</taxon>
        <taxon>Uroviricota</taxon>
        <taxon>Caudoviricetes</taxon>
    </lineage>
</organism>
<dbReference type="GO" id="GO:0003887">
    <property type="term" value="F:DNA-directed DNA polymerase activity"/>
    <property type="evidence" value="ECO:0007669"/>
    <property type="project" value="UniProtKB-KW"/>
</dbReference>
<protein>
    <recommendedName>
        <fullName evidence="2">DNA-directed DNA polymerase</fullName>
        <ecNumber evidence="2">2.7.7.7</ecNumber>
    </recommendedName>
</protein>
<dbReference type="InterPro" id="IPR043502">
    <property type="entry name" value="DNA/RNA_pol_sf"/>
</dbReference>
<evidence type="ECO:0000256" key="2">
    <source>
        <dbReference type="ARBA" id="ARBA00012417"/>
    </source>
</evidence>
<dbReference type="GO" id="GO:0000166">
    <property type="term" value="F:nucleotide binding"/>
    <property type="evidence" value="ECO:0007669"/>
    <property type="project" value="InterPro"/>
</dbReference>
<dbReference type="GO" id="GO:0004527">
    <property type="term" value="F:exonuclease activity"/>
    <property type="evidence" value="ECO:0007669"/>
    <property type="project" value="UniProtKB-KW"/>
</dbReference>
<evidence type="ECO:0000256" key="5">
    <source>
        <dbReference type="ARBA" id="ARBA00022705"/>
    </source>
</evidence>
<dbReference type="InterPro" id="IPR017964">
    <property type="entry name" value="DNA-dir_DNA_pol_B_CS"/>
</dbReference>
<keyword evidence="9" id="KW-0239">DNA-directed DNA polymerase</keyword>
<dbReference type="InterPro" id="IPR023211">
    <property type="entry name" value="DNA_pol_palm_dom_sf"/>
</dbReference>
<keyword evidence="3" id="KW-0808">Transferase</keyword>
<evidence type="ECO:0000256" key="10">
    <source>
        <dbReference type="ARBA" id="ARBA00023109"/>
    </source>
</evidence>
<accession>A0A8S5R0H3</accession>
<keyword evidence="8" id="KW-0269">Exonuclease</keyword>
<dbReference type="EC" id="2.7.7.7" evidence="2"/>
<evidence type="ECO:0000313" key="14">
    <source>
        <dbReference type="EMBL" id="DAE24848.1"/>
    </source>
</evidence>
<dbReference type="InterPro" id="IPR004868">
    <property type="entry name" value="DNA-dir_DNA_pol_B_mt/vir"/>
</dbReference>
<evidence type="ECO:0000256" key="12">
    <source>
        <dbReference type="ARBA" id="ARBA00049244"/>
    </source>
</evidence>
<evidence type="ECO:0000256" key="6">
    <source>
        <dbReference type="ARBA" id="ARBA00022722"/>
    </source>
</evidence>
<dbReference type="SUPFAM" id="SSF56672">
    <property type="entry name" value="DNA/RNA polymerases"/>
    <property type="match status" value="1"/>
</dbReference>
<dbReference type="Gene3D" id="3.90.1600.10">
    <property type="entry name" value="Palm domain of DNA polymerase"/>
    <property type="match status" value="1"/>
</dbReference>
<evidence type="ECO:0000256" key="1">
    <source>
        <dbReference type="ARBA" id="ARBA00005755"/>
    </source>
</evidence>
<dbReference type="Gene3D" id="3.30.420.10">
    <property type="entry name" value="Ribonuclease H-like superfamily/Ribonuclease H"/>
    <property type="match status" value="1"/>
</dbReference>
<dbReference type="Gene3D" id="3.30.1770.10">
    <property type="entry name" value="TPR 1 domain of DNA polymerase"/>
    <property type="match status" value="1"/>
</dbReference>
<feature type="domain" description="DNA-directed DNA polymerase family B mitochondria/virus" evidence="13">
    <location>
        <begin position="171"/>
        <end position="517"/>
    </location>
</feature>
<evidence type="ECO:0000256" key="11">
    <source>
        <dbReference type="ARBA" id="ARBA00023125"/>
    </source>
</evidence>
<sequence length="628" mass="74230">MPRKKNITFWACDFETTVWGEKVEQEKGKKQDSTEVWSGADVALYDESETVTITHSIRDFLNRFLTMKGNNVLYFHNLAFDGSFIVDFLLKEGWKWVHCKDKDMRSKDFQTCISDMGSWYWIKLKWNKTFLEIRNSLKLMPSSLKNIGKSFGTRHQKLDMEYEGERYAYCEISESEKKYIENDVLVLKEALEMMFNEKHDKLTIGSCCLSEFKGFYESKQYDKLFPDIREDYLDESITDVWNQWDYVHKSYHGGWCYVNPQYAHMVVGEGLVYDVNSLYPSMMHSISGNKYPFGHGEYHRGAPPDELISSTNKYFFIRFNCRFQLKKGAFPWLHIRQSALYKSNENLYSSNVRYKGEYYRYYRDIDGQMHDTNVTLTMTCTDWELFQETYDIYDLVIYDYIWFYARDGFFDEYIDKYGEEKRTSKGFKRQKAKLFLNNLYGKFAMSDNSSYKEPYLDDDGIIRFVLHEEHEKKVGYIPIGSAITSYAMNFTIRHAIANYDRFCYADTDSIHLIGLDKANKVIEHPTNFCCWKCESTFDFAYYERQKTYAEHIVEENHVPCEPYLDIKACGMSSQAKQKFIEEEKDISELSTGLSMVSCNLKAERVKGGIILRNKDFKIHAQKDKKIII</sequence>
<keyword evidence="6" id="KW-0540">Nuclease</keyword>
<dbReference type="GO" id="GO:0039693">
    <property type="term" value="P:viral DNA genome replication"/>
    <property type="evidence" value="ECO:0007669"/>
    <property type="project" value="UniProtKB-KW"/>
</dbReference>
<feature type="domain" description="DNA-directed DNA polymerase family B mitochondria/virus" evidence="13">
    <location>
        <begin position="66"/>
        <end position="167"/>
    </location>
</feature>
<proteinExistence type="inferred from homology"/>
<dbReference type="GO" id="GO:0006260">
    <property type="term" value="P:DNA replication"/>
    <property type="evidence" value="ECO:0007669"/>
    <property type="project" value="UniProtKB-KW"/>
</dbReference>
<dbReference type="SUPFAM" id="SSF53098">
    <property type="entry name" value="Ribonuclease H-like"/>
    <property type="match status" value="1"/>
</dbReference>
<keyword evidence="11" id="KW-0238">DNA-binding</keyword>
<dbReference type="InterPro" id="IPR036397">
    <property type="entry name" value="RNaseH_sf"/>
</dbReference>
<comment type="catalytic activity">
    <reaction evidence="12">
        <text>DNA(n) + a 2'-deoxyribonucleoside 5'-triphosphate = DNA(n+1) + diphosphate</text>
        <dbReference type="Rhea" id="RHEA:22508"/>
        <dbReference type="Rhea" id="RHEA-COMP:17339"/>
        <dbReference type="Rhea" id="RHEA-COMP:17340"/>
        <dbReference type="ChEBI" id="CHEBI:33019"/>
        <dbReference type="ChEBI" id="CHEBI:61560"/>
        <dbReference type="ChEBI" id="CHEBI:173112"/>
        <dbReference type="EC" id="2.7.7.7"/>
    </reaction>
</comment>
<evidence type="ECO:0000259" key="13">
    <source>
        <dbReference type="Pfam" id="PF03175"/>
    </source>
</evidence>
<dbReference type="PRINTS" id="PR00106">
    <property type="entry name" value="DNAPOLB"/>
</dbReference>
<evidence type="ECO:0000256" key="8">
    <source>
        <dbReference type="ARBA" id="ARBA00022839"/>
    </source>
</evidence>